<accession>A0ABS6E3I6</accession>
<dbReference type="PANTHER" id="PTHR43394:SF1">
    <property type="entry name" value="ATP-BINDING CASSETTE SUB-FAMILY B MEMBER 10, MITOCHONDRIAL"/>
    <property type="match status" value="1"/>
</dbReference>
<dbReference type="PROSITE" id="PS00211">
    <property type="entry name" value="ABC_TRANSPORTER_1"/>
    <property type="match status" value="1"/>
</dbReference>
<dbReference type="PANTHER" id="PTHR43394">
    <property type="entry name" value="ATP-DEPENDENT PERMEASE MDL1, MITOCHONDRIAL"/>
    <property type="match status" value="1"/>
</dbReference>
<feature type="transmembrane region" description="Helical" evidence="5">
    <location>
        <begin position="224"/>
        <end position="246"/>
    </location>
</feature>
<evidence type="ECO:0000256" key="4">
    <source>
        <dbReference type="ARBA" id="ARBA00023136"/>
    </source>
</evidence>
<evidence type="ECO:0000259" key="7">
    <source>
        <dbReference type="PROSITE" id="PS50929"/>
    </source>
</evidence>
<feature type="transmembrane region" description="Helical" evidence="5">
    <location>
        <begin position="253"/>
        <end position="271"/>
    </location>
</feature>
<keyword evidence="2 5" id="KW-0812">Transmembrane</keyword>
<evidence type="ECO:0000256" key="3">
    <source>
        <dbReference type="ARBA" id="ARBA00022989"/>
    </source>
</evidence>
<dbReference type="CDD" id="cd18544">
    <property type="entry name" value="ABC_6TM_TmrA_like"/>
    <property type="match status" value="1"/>
</dbReference>
<dbReference type="Proteomes" id="UP000749471">
    <property type="component" value="Unassembled WGS sequence"/>
</dbReference>
<evidence type="ECO:0000313" key="9">
    <source>
        <dbReference type="Proteomes" id="UP000749471"/>
    </source>
</evidence>
<evidence type="ECO:0000259" key="6">
    <source>
        <dbReference type="PROSITE" id="PS50893"/>
    </source>
</evidence>
<name>A0ABS6E3I6_9FIRM</name>
<evidence type="ECO:0000256" key="5">
    <source>
        <dbReference type="SAM" id="Phobius"/>
    </source>
</evidence>
<dbReference type="PROSITE" id="PS50929">
    <property type="entry name" value="ABC_TM1F"/>
    <property type="match status" value="1"/>
</dbReference>
<organism evidence="8 9">
    <name type="scientific">Tissierella simiarum</name>
    <dbReference type="NCBI Taxonomy" id="2841534"/>
    <lineage>
        <taxon>Bacteria</taxon>
        <taxon>Bacillati</taxon>
        <taxon>Bacillota</taxon>
        <taxon>Tissierellia</taxon>
        <taxon>Tissierellales</taxon>
        <taxon>Tissierellaceae</taxon>
        <taxon>Tissierella</taxon>
    </lineage>
</organism>
<evidence type="ECO:0000256" key="1">
    <source>
        <dbReference type="ARBA" id="ARBA00004141"/>
    </source>
</evidence>
<dbReference type="Pfam" id="PF00005">
    <property type="entry name" value="ABC_tran"/>
    <property type="match status" value="1"/>
</dbReference>
<sequence>MSKDFHEDEIMGKAYDSKLMKRLLKYAKPYWTYLLLAIVLMVIVTGLELLRPYLLKITIDDYINGYRKPMYEMELTAPYNGTIFQDKKYVRIDSIPKETQVNLSDYPLKNIVEDNGIYYLTDYQNDTINNRVILDKESYQNFRQIDINGINKISIIFIGAIILAFLFNYLQVIILNYTGQKIVFNIRQEIFSHIQSLSIAYFDKNPVGRLVTRVTNDTETLNEMYTGVLVNLFKDIFILVGIMVVMIKMNLKLALISFTLIPLIILASIVFRKQIRSVYRLGRIQLARINSTLNENITGMKTIQIFKKEEKISQQFDEINKDYLKTAKKEISIYAIFRPSIEVIRSLGIAILIYYGGGQVVSSYIEFGVLYAFIDYLQRFFEPILDLTEKYNILQSAMASSERLFMILDDNSKIENIENPIPITGFNGKIEFKNVWFAYEDENWVLKDVSFTINPGEAVAFVGATGAGKTSIINLITRFYDIQRGEILIDGVNIKDYDKYELRKNVGVVLQDVFLFTGTIEENIRLNNRDIDEEKIIEVAKYVNAHHFISKLPLQYKEPVMERGSTLSSGERQLLSFARTLAFDPKILILDEATSNIDTETELLIQDALGKLIKGRTTIAVAHRLSTIQHADKIIVLNKGVIKEMGNHQELLENEGIYYDLYKLQYKEAFFS</sequence>
<feature type="transmembrane region" description="Helical" evidence="5">
    <location>
        <begin position="30"/>
        <end position="50"/>
    </location>
</feature>
<dbReference type="InterPro" id="IPR003439">
    <property type="entry name" value="ABC_transporter-like_ATP-bd"/>
</dbReference>
<feature type="domain" description="ABC transmembrane type-1" evidence="7">
    <location>
        <begin position="35"/>
        <end position="396"/>
    </location>
</feature>
<evidence type="ECO:0000313" key="8">
    <source>
        <dbReference type="EMBL" id="MBU5437467.1"/>
    </source>
</evidence>
<dbReference type="CDD" id="cd03254">
    <property type="entry name" value="ABCC_Glucan_exporter_like"/>
    <property type="match status" value="1"/>
</dbReference>
<dbReference type="PROSITE" id="PS50893">
    <property type="entry name" value="ABC_TRANSPORTER_2"/>
    <property type="match status" value="1"/>
</dbReference>
<keyword evidence="3 5" id="KW-1133">Transmembrane helix</keyword>
<protein>
    <submittedName>
        <fullName evidence="8">ABC transporter ATP-binding protein/permease</fullName>
    </submittedName>
</protein>
<dbReference type="InterPro" id="IPR039421">
    <property type="entry name" value="Type_1_exporter"/>
</dbReference>
<dbReference type="GO" id="GO:0005524">
    <property type="term" value="F:ATP binding"/>
    <property type="evidence" value="ECO:0007669"/>
    <property type="project" value="UniProtKB-KW"/>
</dbReference>
<comment type="caution">
    <text evidence="8">The sequence shown here is derived from an EMBL/GenBank/DDBJ whole genome shotgun (WGS) entry which is preliminary data.</text>
</comment>
<dbReference type="EMBL" id="JAHLPM010000003">
    <property type="protein sequence ID" value="MBU5437467.1"/>
    <property type="molecule type" value="Genomic_DNA"/>
</dbReference>
<dbReference type="RefSeq" id="WP_216517592.1">
    <property type="nucleotide sequence ID" value="NZ_JAHLPM010000003.1"/>
</dbReference>
<keyword evidence="4 5" id="KW-0472">Membrane</keyword>
<proteinExistence type="predicted"/>
<reference evidence="8 9" key="1">
    <citation type="submission" date="2021-06" db="EMBL/GenBank/DDBJ databases">
        <authorList>
            <person name="Sun Q."/>
            <person name="Li D."/>
        </authorList>
    </citation>
    <scope>NUCLEOTIDE SEQUENCE [LARGE SCALE GENOMIC DNA]</scope>
    <source>
        <strain evidence="8 9">MSJ-40</strain>
    </source>
</reference>
<dbReference type="InterPro" id="IPR003593">
    <property type="entry name" value="AAA+_ATPase"/>
</dbReference>
<gene>
    <name evidence="8" type="ORF">KQI42_05575</name>
</gene>
<evidence type="ECO:0000256" key="2">
    <source>
        <dbReference type="ARBA" id="ARBA00022692"/>
    </source>
</evidence>
<dbReference type="InterPro" id="IPR011527">
    <property type="entry name" value="ABC1_TM_dom"/>
</dbReference>
<comment type="subcellular location">
    <subcellularLocation>
        <location evidence="1">Membrane</location>
        <topology evidence="1">Multi-pass membrane protein</topology>
    </subcellularLocation>
</comment>
<feature type="domain" description="ABC transporter" evidence="6">
    <location>
        <begin position="430"/>
        <end position="664"/>
    </location>
</feature>
<dbReference type="SMART" id="SM00382">
    <property type="entry name" value="AAA"/>
    <property type="match status" value="1"/>
</dbReference>
<dbReference type="Pfam" id="PF00664">
    <property type="entry name" value="ABC_membrane"/>
    <property type="match status" value="1"/>
</dbReference>
<keyword evidence="8" id="KW-0547">Nucleotide-binding</keyword>
<feature type="transmembrane region" description="Helical" evidence="5">
    <location>
        <begin position="153"/>
        <end position="174"/>
    </location>
</feature>
<dbReference type="InterPro" id="IPR017871">
    <property type="entry name" value="ABC_transporter-like_CS"/>
</dbReference>
<keyword evidence="9" id="KW-1185">Reference proteome</keyword>
<keyword evidence="8" id="KW-0067">ATP-binding</keyword>